<evidence type="ECO:0000313" key="4">
    <source>
        <dbReference type="Proteomes" id="UP000005408"/>
    </source>
</evidence>
<name>A0A8W8L1T1_MAGGI</name>
<dbReference type="EnsemblMetazoa" id="G25543.3">
    <property type="protein sequence ID" value="G25543.3:cds"/>
    <property type="gene ID" value="G25543"/>
</dbReference>
<dbReference type="RefSeq" id="XP_011449746.2">
    <property type="nucleotide sequence ID" value="XM_011451444.4"/>
</dbReference>
<dbReference type="EnsemblMetazoa" id="G25543.5">
    <property type="protein sequence ID" value="G25543.5:cds"/>
    <property type="gene ID" value="G25543"/>
</dbReference>
<sequence>MVQGTIDCSEQVIKKLFDNIMDQNQLSVLNQITSRESSEKFADLITSLEEKLKRCGHLKKGNIICAQRDRAVSTIRCLTHFYTCTSVTFATAVSSLDRFLSKVKVQPKYYSCVATACFYLSIKFLDEDENAPSATQLSNLMQHAWKSSDLKRMEMVILQKLDWNLWVETCPSLLKTLCDIIQNFTTSPMLDQLIQKFETCINYSSCAIYSTATLALALIHHSLKESNLMNDAVRQCVLDLHNICQVSDAEFYECQAAVGQVLDNYKNSPKTHPRCLPTPKPFLRPNLVSRPSLYGDSELPAIEENPSLEVVVSESESDIFIKYVDQKYVYGGQSWSRCILPQKSATCSLE</sequence>
<reference evidence="3" key="1">
    <citation type="submission" date="2022-08" db="UniProtKB">
        <authorList>
            <consortium name="EnsemblMetazoa"/>
        </authorList>
    </citation>
    <scope>IDENTIFICATION</scope>
    <source>
        <strain evidence="3">05x7-T-G4-1.051#20</strain>
    </source>
</reference>
<dbReference type="FunFam" id="1.10.472.10:FF:000006">
    <property type="entry name" value="Cyclin I"/>
    <property type="match status" value="1"/>
</dbReference>
<keyword evidence="1" id="KW-0195">Cyclin</keyword>
<dbReference type="PANTHER" id="PTHR10177">
    <property type="entry name" value="CYCLINS"/>
    <property type="match status" value="1"/>
</dbReference>
<dbReference type="Proteomes" id="UP000005408">
    <property type="component" value="Unassembled WGS sequence"/>
</dbReference>
<dbReference type="SUPFAM" id="SSF47954">
    <property type="entry name" value="Cyclin-like"/>
    <property type="match status" value="1"/>
</dbReference>
<dbReference type="GeneID" id="105343927"/>
<dbReference type="Gene3D" id="1.10.472.10">
    <property type="entry name" value="Cyclin-like"/>
    <property type="match status" value="1"/>
</dbReference>
<dbReference type="EnsemblMetazoa" id="G25543.6">
    <property type="protein sequence ID" value="G25543.6:cds"/>
    <property type="gene ID" value="G25543"/>
</dbReference>
<dbReference type="Pfam" id="PF00134">
    <property type="entry name" value="Cyclin_N"/>
    <property type="match status" value="1"/>
</dbReference>
<dbReference type="KEGG" id="crg:105343927"/>
<evidence type="ECO:0000313" key="3">
    <source>
        <dbReference type="EnsemblMetazoa" id="G25543.4:cds"/>
    </source>
</evidence>
<dbReference type="InterPro" id="IPR006671">
    <property type="entry name" value="Cyclin_N"/>
</dbReference>
<organism evidence="3 4">
    <name type="scientific">Magallana gigas</name>
    <name type="common">Pacific oyster</name>
    <name type="synonym">Crassostrea gigas</name>
    <dbReference type="NCBI Taxonomy" id="29159"/>
    <lineage>
        <taxon>Eukaryota</taxon>
        <taxon>Metazoa</taxon>
        <taxon>Spiralia</taxon>
        <taxon>Lophotrochozoa</taxon>
        <taxon>Mollusca</taxon>
        <taxon>Bivalvia</taxon>
        <taxon>Autobranchia</taxon>
        <taxon>Pteriomorphia</taxon>
        <taxon>Ostreida</taxon>
        <taxon>Ostreoidea</taxon>
        <taxon>Ostreidae</taxon>
        <taxon>Magallana</taxon>
    </lineage>
</organism>
<dbReference type="InterPro" id="IPR013763">
    <property type="entry name" value="Cyclin-like_dom"/>
</dbReference>
<dbReference type="InterPro" id="IPR039361">
    <property type="entry name" value="Cyclin"/>
</dbReference>
<evidence type="ECO:0000256" key="1">
    <source>
        <dbReference type="RuleBase" id="RU000383"/>
    </source>
</evidence>
<keyword evidence="4" id="KW-1185">Reference proteome</keyword>
<feature type="domain" description="Cyclin-like" evidence="2">
    <location>
        <begin position="73"/>
        <end position="159"/>
    </location>
</feature>
<accession>A0A8W8L1T1</accession>
<protein>
    <recommendedName>
        <fullName evidence="2">Cyclin-like domain-containing protein</fullName>
    </recommendedName>
</protein>
<dbReference type="InterPro" id="IPR036915">
    <property type="entry name" value="Cyclin-like_sf"/>
</dbReference>
<dbReference type="OrthoDB" id="769138at2759"/>
<comment type="similarity">
    <text evidence="1">Belongs to the cyclin family.</text>
</comment>
<dbReference type="EnsemblMetazoa" id="G25543.4">
    <property type="protein sequence ID" value="G25543.4:cds"/>
    <property type="gene ID" value="G25543"/>
</dbReference>
<dbReference type="SMART" id="SM00385">
    <property type="entry name" value="CYCLIN"/>
    <property type="match status" value="1"/>
</dbReference>
<dbReference type="AlphaFoldDB" id="A0A8W8L1T1"/>
<dbReference type="EnsemblMetazoa" id="G25543.2">
    <property type="protein sequence ID" value="G25543.2:cds"/>
    <property type="gene ID" value="G25543"/>
</dbReference>
<proteinExistence type="inferred from homology"/>
<evidence type="ECO:0000259" key="2">
    <source>
        <dbReference type="SMART" id="SM00385"/>
    </source>
</evidence>
<dbReference type="OMA" id="CFEAQEE"/>